<reference evidence="4" key="1">
    <citation type="submission" date="2022-11" db="UniProtKB">
        <authorList>
            <consortium name="WormBaseParasite"/>
        </authorList>
    </citation>
    <scope>IDENTIFICATION</scope>
</reference>
<evidence type="ECO:0000313" key="3">
    <source>
        <dbReference type="Proteomes" id="UP000887578"/>
    </source>
</evidence>
<organism evidence="3 4">
    <name type="scientific">Panagrolaimus davidi</name>
    <dbReference type="NCBI Taxonomy" id="227884"/>
    <lineage>
        <taxon>Eukaryota</taxon>
        <taxon>Metazoa</taxon>
        <taxon>Ecdysozoa</taxon>
        <taxon>Nematoda</taxon>
        <taxon>Chromadorea</taxon>
        <taxon>Rhabditida</taxon>
        <taxon>Tylenchina</taxon>
        <taxon>Panagrolaimomorpha</taxon>
        <taxon>Panagrolaimoidea</taxon>
        <taxon>Panagrolaimidae</taxon>
        <taxon>Panagrolaimus</taxon>
    </lineage>
</organism>
<dbReference type="WBParaSite" id="PDA_v2.g24514.t1">
    <property type="protein sequence ID" value="PDA_v2.g24514.t1"/>
    <property type="gene ID" value="PDA_v2.g24514"/>
</dbReference>
<keyword evidence="2" id="KW-0812">Transmembrane</keyword>
<feature type="transmembrane region" description="Helical" evidence="2">
    <location>
        <begin position="244"/>
        <end position="262"/>
    </location>
</feature>
<keyword evidence="2" id="KW-1133">Transmembrane helix</keyword>
<evidence type="ECO:0000256" key="2">
    <source>
        <dbReference type="SAM" id="Phobius"/>
    </source>
</evidence>
<feature type="transmembrane region" description="Helical" evidence="2">
    <location>
        <begin position="196"/>
        <end position="212"/>
    </location>
</feature>
<dbReference type="AlphaFoldDB" id="A0A914Q075"/>
<evidence type="ECO:0000313" key="4">
    <source>
        <dbReference type="WBParaSite" id="PDA_v2.g24514.t1"/>
    </source>
</evidence>
<dbReference type="Proteomes" id="UP000887578">
    <property type="component" value="Unplaced"/>
</dbReference>
<keyword evidence="2" id="KW-0472">Membrane</keyword>
<accession>A0A914Q075</accession>
<proteinExistence type="predicted"/>
<name>A0A914Q075_9BILA</name>
<evidence type="ECO:0000256" key="1">
    <source>
        <dbReference type="SAM" id="MobiDB-lite"/>
    </source>
</evidence>
<feature type="region of interest" description="Disordered" evidence="1">
    <location>
        <begin position="534"/>
        <end position="564"/>
    </location>
</feature>
<sequence length="573" mass="66492">MVQSFITKQQFATPPLRKNEEKEEVNQQLTRSICEPRIEFERRNFNFKKLKAFGMSDCSKKIGYHPIPSRIPIPMRHTNEYTEYAPKVQKMKATTILKPIIIKRKNCISIGKKRGACNGKKKKLPHQTFKCSNPNFFQQVHKTCKKVSFDVKNDGRKPTKVRGPQIWNGSSSFNSHILRCRKQKLVQQSVYRNDKLQAVFNMILVAIVIGLLKKCWTSTIIERLFVIVEDIRLYVVTEFSMNDALWITVICMINFIIACVNFKKGPKEISVKSDVLPKQLLFKFVRAPVPIFCHQIDTIEVISKANVNSHILHQHYNFCLICKNMEDGCHEFRQILTTTPKKEIISMLMTYNLITHKKLRNILRTDFERRKFLESSKENNIPKNEDKNLPLNINVNEIIKAFDQLKFEQEDIKQNLDVNGFNSKVSQNKQPNINPEFHKAVKIQSPNEEEEIQKALGKLKKITIDNVIDNCPVCKVPFAPQTPEEAKDDHFHQCKDSEFENLTTSLKQLQLKKVADVNNNDSDNIGTIFMFTAKKDKRQSSRDEAAGPIPKRTKKQPTAEQRKKMLFHITFSN</sequence>
<keyword evidence="3" id="KW-1185">Reference proteome</keyword>
<protein>
    <submittedName>
        <fullName evidence="4">UBZ4-type domain-containing protein</fullName>
    </submittedName>
</protein>